<comment type="caution">
    <text evidence="1">The sequence shown here is derived from an EMBL/GenBank/DDBJ whole genome shotgun (WGS) entry which is preliminary data.</text>
</comment>
<dbReference type="Proteomes" id="UP000481852">
    <property type="component" value="Unassembled WGS sequence"/>
</dbReference>
<organism evidence="1 2">
    <name type="scientific">Porcincola intestinalis</name>
    <dbReference type="NCBI Taxonomy" id="2606632"/>
    <lineage>
        <taxon>Bacteria</taxon>
        <taxon>Bacillati</taxon>
        <taxon>Bacillota</taxon>
        <taxon>Clostridia</taxon>
        <taxon>Lachnospirales</taxon>
        <taxon>Lachnospiraceae</taxon>
        <taxon>Porcincola</taxon>
    </lineage>
</organism>
<gene>
    <name evidence="1" type="ORF">FYJ35_14125</name>
</gene>
<reference evidence="1 2" key="1">
    <citation type="submission" date="2019-08" db="EMBL/GenBank/DDBJ databases">
        <title>In-depth cultivation of the pig gut microbiome towards novel bacterial diversity and tailored functional studies.</title>
        <authorList>
            <person name="Wylensek D."/>
            <person name="Hitch T.C.A."/>
            <person name="Clavel T."/>
        </authorList>
    </citation>
    <scope>NUCLEOTIDE SEQUENCE [LARGE SCALE GENOMIC DNA]</scope>
    <source>
        <strain evidence="1 2">Oil+RF-744-WCA-WT-11</strain>
    </source>
</reference>
<keyword evidence="2" id="KW-1185">Reference proteome</keyword>
<feature type="non-terminal residue" evidence="1">
    <location>
        <position position="67"/>
    </location>
</feature>
<dbReference type="AlphaFoldDB" id="A0A6L5X9N0"/>
<dbReference type="EMBL" id="VULZ01000024">
    <property type="protein sequence ID" value="MSS16145.1"/>
    <property type="molecule type" value="Genomic_DNA"/>
</dbReference>
<sequence>MISLQKIITKLKSLIDKNTADITALNNKIAWGDQVFLNNGYATDANQCSRTGIYWTSTATANVQGYG</sequence>
<protein>
    <submittedName>
        <fullName evidence="1">Uncharacterized protein</fullName>
    </submittedName>
</protein>
<dbReference type="RefSeq" id="WP_154527575.1">
    <property type="nucleotide sequence ID" value="NZ_VULZ01000024.1"/>
</dbReference>
<proteinExistence type="predicted"/>
<name>A0A6L5X9N0_9FIRM</name>
<evidence type="ECO:0000313" key="2">
    <source>
        <dbReference type="Proteomes" id="UP000481852"/>
    </source>
</evidence>
<accession>A0A6L5X9N0</accession>
<evidence type="ECO:0000313" key="1">
    <source>
        <dbReference type="EMBL" id="MSS16145.1"/>
    </source>
</evidence>